<accession>A0A0S3R140</accession>
<keyword evidence="2" id="KW-1185">Reference proteome</keyword>
<feature type="non-terminal residue" evidence="1">
    <location>
        <position position="1"/>
    </location>
</feature>
<evidence type="ECO:0000313" key="1">
    <source>
        <dbReference type="EMBL" id="BAT74257.1"/>
    </source>
</evidence>
<sequence length="70" mass="8372">SEYASHESSLRTCNRIRHLCNRIRQTPTKNSNRIPSSSNRIPSHEHHFFNPFSFHVWSSSYPYRAYESVY</sequence>
<dbReference type="Proteomes" id="UP000291084">
    <property type="component" value="Chromosome 1"/>
</dbReference>
<dbReference type="AlphaFoldDB" id="A0A0S3R140"/>
<organism evidence="1 2">
    <name type="scientific">Vigna angularis var. angularis</name>
    <dbReference type="NCBI Taxonomy" id="157739"/>
    <lineage>
        <taxon>Eukaryota</taxon>
        <taxon>Viridiplantae</taxon>
        <taxon>Streptophyta</taxon>
        <taxon>Embryophyta</taxon>
        <taxon>Tracheophyta</taxon>
        <taxon>Spermatophyta</taxon>
        <taxon>Magnoliopsida</taxon>
        <taxon>eudicotyledons</taxon>
        <taxon>Gunneridae</taxon>
        <taxon>Pentapetalae</taxon>
        <taxon>rosids</taxon>
        <taxon>fabids</taxon>
        <taxon>Fabales</taxon>
        <taxon>Fabaceae</taxon>
        <taxon>Papilionoideae</taxon>
        <taxon>50 kb inversion clade</taxon>
        <taxon>NPAAA clade</taxon>
        <taxon>indigoferoid/millettioid clade</taxon>
        <taxon>Phaseoleae</taxon>
        <taxon>Vigna</taxon>
    </lineage>
</organism>
<name>A0A0S3R140_PHAAN</name>
<protein>
    <submittedName>
        <fullName evidence="1">Uncharacterized protein</fullName>
    </submittedName>
</protein>
<gene>
    <name evidence="1" type="primary">Vigan.01G188600</name>
    <name evidence="1" type="ORF">VIGAN_01188600</name>
</gene>
<dbReference type="EMBL" id="AP015034">
    <property type="protein sequence ID" value="BAT74257.1"/>
    <property type="molecule type" value="Genomic_DNA"/>
</dbReference>
<proteinExistence type="predicted"/>
<reference evidence="1 2" key="1">
    <citation type="journal article" date="2015" name="Sci. Rep.">
        <title>The power of single molecule real-time sequencing technology in the de novo assembly of a eukaryotic genome.</title>
        <authorList>
            <person name="Sakai H."/>
            <person name="Naito K."/>
            <person name="Ogiso-Tanaka E."/>
            <person name="Takahashi Y."/>
            <person name="Iseki K."/>
            <person name="Muto C."/>
            <person name="Satou K."/>
            <person name="Teruya K."/>
            <person name="Shiroma A."/>
            <person name="Shimoji M."/>
            <person name="Hirano T."/>
            <person name="Itoh T."/>
            <person name="Kaga A."/>
            <person name="Tomooka N."/>
        </authorList>
    </citation>
    <scope>NUCLEOTIDE SEQUENCE [LARGE SCALE GENOMIC DNA]</scope>
    <source>
        <strain evidence="2">cv. Shumari</strain>
    </source>
</reference>
<evidence type="ECO:0000313" key="2">
    <source>
        <dbReference type="Proteomes" id="UP000291084"/>
    </source>
</evidence>